<evidence type="ECO:0000256" key="1">
    <source>
        <dbReference type="SAM" id="Coils"/>
    </source>
</evidence>
<reference evidence="2 3" key="1">
    <citation type="submission" date="2023-11" db="EMBL/GenBank/DDBJ databases">
        <title>Dfirmibasis_genome.</title>
        <authorList>
            <person name="Edelbroek B."/>
            <person name="Kjellin J."/>
            <person name="Jerlstrom-Hultqvist J."/>
            <person name="Soderbom F."/>
        </authorList>
    </citation>
    <scope>NUCLEOTIDE SEQUENCE [LARGE SCALE GENOMIC DNA]</scope>
    <source>
        <strain evidence="2 3">TNS-C-14</strain>
    </source>
</reference>
<dbReference type="AlphaFoldDB" id="A0AAN7UCG9"/>
<feature type="coiled-coil region" evidence="1">
    <location>
        <begin position="7"/>
        <end position="97"/>
    </location>
</feature>
<keyword evidence="3" id="KW-1185">Reference proteome</keyword>
<dbReference type="Proteomes" id="UP001344447">
    <property type="component" value="Unassembled WGS sequence"/>
</dbReference>
<dbReference type="SUPFAM" id="SSF58100">
    <property type="entry name" value="Bacterial hemolysins"/>
    <property type="match status" value="1"/>
</dbReference>
<proteinExistence type="predicted"/>
<evidence type="ECO:0000313" key="3">
    <source>
        <dbReference type="Proteomes" id="UP001344447"/>
    </source>
</evidence>
<name>A0AAN7UCG9_9MYCE</name>
<keyword evidence="1" id="KW-0175">Coiled coil</keyword>
<evidence type="ECO:0000313" key="2">
    <source>
        <dbReference type="EMBL" id="KAK5578673.1"/>
    </source>
</evidence>
<dbReference type="EMBL" id="JAVFKY010000003">
    <property type="protein sequence ID" value="KAK5578673.1"/>
    <property type="molecule type" value="Genomic_DNA"/>
</dbReference>
<sequence length="197" mass="23010">MDVATSIQELNSNYEILIELMDTYNERIEDDNKMIQDLISRLKTTTQSNFEVEEKLQETTKQLSDFESQESSLNSEINDLKNEINTMNSQIEDYKQQIKDQEPKLDIGYILSHIFNPIGAAISDTIRFLTNNIKELSSKIDYNNNQINQKQTQINDSLRPQVLNVILNKNQLNQQKIILIEQEQSLDQVIRIWNSKN</sequence>
<protein>
    <submittedName>
        <fullName evidence="2">Uncharacterized protein</fullName>
    </submittedName>
</protein>
<gene>
    <name evidence="2" type="ORF">RB653_008346</name>
</gene>
<comment type="caution">
    <text evidence="2">The sequence shown here is derived from an EMBL/GenBank/DDBJ whole genome shotgun (WGS) entry which is preliminary data.</text>
</comment>
<organism evidence="2 3">
    <name type="scientific">Dictyostelium firmibasis</name>
    <dbReference type="NCBI Taxonomy" id="79012"/>
    <lineage>
        <taxon>Eukaryota</taxon>
        <taxon>Amoebozoa</taxon>
        <taxon>Evosea</taxon>
        <taxon>Eumycetozoa</taxon>
        <taxon>Dictyostelia</taxon>
        <taxon>Dictyosteliales</taxon>
        <taxon>Dictyosteliaceae</taxon>
        <taxon>Dictyostelium</taxon>
    </lineage>
</organism>
<dbReference type="Gene3D" id="1.20.5.340">
    <property type="match status" value="1"/>
</dbReference>
<accession>A0AAN7UCG9</accession>